<keyword evidence="10" id="KW-0393">Immunoglobulin domain</keyword>
<dbReference type="InterPro" id="IPR013098">
    <property type="entry name" value="Ig_I-set"/>
</dbReference>
<name>A0A815L3R5_9BILA</name>
<evidence type="ECO:0000256" key="3">
    <source>
        <dbReference type="ARBA" id="ARBA00022729"/>
    </source>
</evidence>
<sequence length="270" mass="31046">MNYNQDTNMYLHSNGSLEIRKVEITHQDQYHCIAANPAGTTTHYIQLNVNIPPWIIGGEEETMVQALLNKSITLVCPTTGTPKPTIQWFKNDEQLETYDDNTHYILTNIKQADEGIYRCIATNKAGRTQRLFNISVYMSPYFEHQTENISRLQIKSVILNHTLILLCPAIGLPKPKLFWFYNGNEIQLKKKHMLIKQNGKKLIINKIKSEDEGRYICQATNTIGTIDIIYDVNVMMPPRFTKENNGMFANKQSYKNGEYLRLPCSVEGKP</sequence>
<evidence type="ECO:0000256" key="5">
    <source>
        <dbReference type="ARBA" id="ARBA00022989"/>
    </source>
</evidence>
<feature type="domain" description="Ig-like" evidence="11">
    <location>
        <begin position="140"/>
        <end position="233"/>
    </location>
</feature>
<evidence type="ECO:0000256" key="4">
    <source>
        <dbReference type="ARBA" id="ARBA00022737"/>
    </source>
</evidence>
<dbReference type="GO" id="GO:0007411">
    <property type="term" value="P:axon guidance"/>
    <property type="evidence" value="ECO:0007669"/>
    <property type="project" value="TreeGrafter"/>
</dbReference>
<dbReference type="FunFam" id="2.60.40.10:FF:000503">
    <property type="entry name" value="Hemicentin 1"/>
    <property type="match status" value="1"/>
</dbReference>
<dbReference type="InterPro" id="IPR013783">
    <property type="entry name" value="Ig-like_fold"/>
</dbReference>
<gene>
    <name evidence="12" type="ORF">JYZ213_LOCUS37601</name>
</gene>
<reference evidence="12" key="1">
    <citation type="submission" date="2021-02" db="EMBL/GenBank/DDBJ databases">
        <authorList>
            <person name="Nowell W R."/>
        </authorList>
    </citation>
    <scope>NUCLEOTIDE SEQUENCE</scope>
</reference>
<dbReference type="InterPro" id="IPR003599">
    <property type="entry name" value="Ig_sub"/>
</dbReference>
<dbReference type="GO" id="GO:0005886">
    <property type="term" value="C:plasma membrane"/>
    <property type="evidence" value="ECO:0007669"/>
    <property type="project" value="TreeGrafter"/>
</dbReference>
<dbReference type="GO" id="GO:0030424">
    <property type="term" value="C:axon"/>
    <property type="evidence" value="ECO:0007669"/>
    <property type="project" value="TreeGrafter"/>
</dbReference>
<comment type="caution">
    <text evidence="12">The sequence shown here is derived from an EMBL/GenBank/DDBJ whole genome shotgun (WGS) entry which is preliminary data.</text>
</comment>
<protein>
    <recommendedName>
        <fullName evidence="11">Ig-like domain-containing protein</fullName>
    </recommendedName>
</protein>
<evidence type="ECO:0000313" key="13">
    <source>
        <dbReference type="Proteomes" id="UP000663845"/>
    </source>
</evidence>
<dbReference type="SMART" id="SM00408">
    <property type="entry name" value="IGc2"/>
    <property type="match status" value="2"/>
</dbReference>
<keyword evidence="3" id="KW-0732">Signal</keyword>
<dbReference type="Pfam" id="PF07679">
    <property type="entry name" value="I-set"/>
    <property type="match status" value="1"/>
</dbReference>
<dbReference type="InterPro" id="IPR003598">
    <property type="entry name" value="Ig_sub2"/>
</dbReference>
<evidence type="ECO:0000256" key="8">
    <source>
        <dbReference type="ARBA" id="ARBA00023170"/>
    </source>
</evidence>
<dbReference type="EMBL" id="CAJNOG010001018">
    <property type="protein sequence ID" value="CAF1398169.1"/>
    <property type="molecule type" value="Genomic_DNA"/>
</dbReference>
<evidence type="ECO:0000256" key="6">
    <source>
        <dbReference type="ARBA" id="ARBA00023136"/>
    </source>
</evidence>
<evidence type="ECO:0000256" key="7">
    <source>
        <dbReference type="ARBA" id="ARBA00023157"/>
    </source>
</evidence>
<evidence type="ECO:0000259" key="11">
    <source>
        <dbReference type="PROSITE" id="PS50835"/>
    </source>
</evidence>
<evidence type="ECO:0000313" key="12">
    <source>
        <dbReference type="EMBL" id="CAF1398169.1"/>
    </source>
</evidence>
<comment type="subcellular location">
    <subcellularLocation>
        <location evidence="1">Membrane</location>
        <topology evidence="1">Single-pass membrane protein</topology>
    </subcellularLocation>
</comment>
<feature type="non-terminal residue" evidence="12">
    <location>
        <position position="270"/>
    </location>
</feature>
<dbReference type="Pfam" id="PF13927">
    <property type="entry name" value="Ig_3"/>
    <property type="match status" value="1"/>
</dbReference>
<organism evidence="12 13">
    <name type="scientific">Adineta steineri</name>
    <dbReference type="NCBI Taxonomy" id="433720"/>
    <lineage>
        <taxon>Eukaryota</taxon>
        <taxon>Metazoa</taxon>
        <taxon>Spiralia</taxon>
        <taxon>Gnathifera</taxon>
        <taxon>Rotifera</taxon>
        <taxon>Eurotatoria</taxon>
        <taxon>Bdelloidea</taxon>
        <taxon>Adinetida</taxon>
        <taxon>Adinetidae</taxon>
        <taxon>Adineta</taxon>
    </lineage>
</organism>
<dbReference type="InterPro" id="IPR036179">
    <property type="entry name" value="Ig-like_dom_sf"/>
</dbReference>
<dbReference type="SUPFAM" id="SSF48726">
    <property type="entry name" value="Immunoglobulin"/>
    <property type="match status" value="3"/>
</dbReference>
<dbReference type="Proteomes" id="UP000663845">
    <property type="component" value="Unassembled WGS sequence"/>
</dbReference>
<dbReference type="Gene3D" id="2.60.40.10">
    <property type="entry name" value="Immunoglobulins"/>
    <property type="match status" value="3"/>
</dbReference>
<dbReference type="InterPro" id="IPR007110">
    <property type="entry name" value="Ig-like_dom"/>
</dbReference>
<dbReference type="GO" id="GO:0070593">
    <property type="term" value="P:dendrite self-avoidance"/>
    <property type="evidence" value="ECO:0007669"/>
    <property type="project" value="TreeGrafter"/>
</dbReference>
<keyword evidence="8" id="KW-0675">Receptor</keyword>
<evidence type="ECO:0000256" key="2">
    <source>
        <dbReference type="ARBA" id="ARBA00022692"/>
    </source>
</evidence>
<keyword evidence="9" id="KW-0325">Glycoprotein</keyword>
<evidence type="ECO:0000256" key="1">
    <source>
        <dbReference type="ARBA" id="ARBA00004167"/>
    </source>
</evidence>
<keyword evidence="7" id="KW-1015">Disulfide bond</keyword>
<evidence type="ECO:0000256" key="9">
    <source>
        <dbReference type="ARBA" id="ARBA00023180"/>
    </source>
</evidence>
<proteinExistence type="predicted"/>
<dbReference type="SMART" id="SM00409">
    <property type="entry name" value="IG"/>
    <property type="match status" value="2"/>
</dbReference>
<keyword evidence="4" id="KW-0677">Repeat</keyword>
<dbReference type="PROSITE" id="PS50835">
    <property type="entry name" value="IG_LIKE"/>
    <property type="match status" value="2"/>
</dbReference>
<dbReference type="FunFam" id="2.60.40.10:FF:000016">
    <property type="entry name" value="Fibroblast growth factor receptor"/>
    <property type="match status" value="1"/>
</dbReference>
<evidence type="ECO:0000256" key="10">
    <source>
        <dbReference type="ARBA" id="ARBA00023319"/>
    </source>
</evidence>
<dbReference type="GO" id="GO:0098632">
    <property type="term" value="F:cell-cell adhesion mediator activity"/>
    <property type="evidence" value="ECO:0007669"/>
    <property type="project" value="TreeGrafter"/>
</dbReference>
<keyword evidence="5" id="KW-1133">Transmembrane helix</keyword>
<keyword evidence="6" id="KW-0472">Membrane</keyword>
<feature type="domain" description="Ig-like" evidence="11">
    <location>
        <begin position="53"/>
        <end position="135"/>
    </location>
</feature>
<accession>A0A815L3R5</accession>
<dbReference type="GO" id="GO:0007156">
    <property type="term" value="P:homophilic cell adhesion via plasma membrane adhesion molecules"/>
    <property type="evidence" value="ECO:0007669"/>
    <property type="project" value="TreeGrafter"/>
</dbReference>
<dbReference type="PANTHER" id="PTHR10075:SF14">
    <property type="entry name" value="CELL ADHESION MOLECULE DSCAM2-RELATED"/>
    <property type="match status" value="1"/>
</dbReference>
<dbReference type="PANTHER" id="PTHR10075">
    <property type="entry name" value="BASIGIN RELATED"/>
    <property type="match status" value="1"/>
</dbReference>
<dbReference type="AlphaFoldDB" id="A0A815L3R5"/>
<keyword evidence="2" id="KW-0812">Transmembrane</keyword>